<name>A0A812UN71_9DINO</name>
<reference evidence="1" key="1">
    <citation type="submission" date="2021-02" db="EMBL/GenBank/DDBJ databases">
        <authorList>
            <person name="Dougan E. K."/>
            <person name="Rhodes N."/>
            <person name="Thang M."/>
            <person name="Chan C."/>
        </authorList>
    </citation>
    <scope>NUCLEOTIDE SEQUENCE</scope>
</reference>
<dbReference type="OrthoDB" id="10325801at2759"/>
<dbReference type="EMBL" id="CAJNJA010027279">
    <property type="protein sequence ID" value="CAE7572856.1"/>
    <property type="molecule type" value="Genomic_DNA"/>
</dbReference>
<accession>A0A812UN71</accession>
<gene>
    <name evidence="1" type="ORF">SNEC2469_LOCUS16726</name>
</gene>
<dbReference type="Proteomes" id="UP000601435">
    <property type="component" value="Unassembled WGS sequence"/>
</dbReference>
<keyword evidence="2" id="KW-1185">Reference proteome</keyword>
<dbReference type="AlphaFoldDB" id="A0A812UN71"/>
<protein>
    <submittedName>
        <fullName evidence="1">Uncharacterized protein</fullName>
    </submittedName>
</protein>
<evidence type="ECO:0000313" key="2">
    <source>
        <dbReference type="Proteomes" id="UP000601435"/>
    </source>
</evidence>
<sequence>VRVAALKHESSVKDAMLACLRKEAWQPPEACDEELEKLLAAVATPLLEAMQTPQAPLSAPLSIAAPPTVMARRPPACFAPMTPMAVQR</sequence>
<comment type="caution">
    <text evidence="1">The sequence shown here is derived from an EMBL/GenBank/DDBJ whole genome shotgun (WGS) entry which is preliminary data.</text>
</comment>
<evidence type="ECO:0000313" key="1">
    <source>
        <dbReference type="EMBL" id="CAE7572856.1"/>
    </source>
</evidence>
<feature type="non-terminal residue" evidence="1">
    <location>
        <position position="1"/>
    </location>
</feature>
<proteinExistence type="predicted"/>
<organism evidence="1 2">
    <name type="scientific">Symbiodinium necroappetens</name>
    <dbReference type="NCBI Taxonomy" id="1628268"/>
    <lineage>
        <taxon>Eukaryota</taxon>
        <taxon>Sar</taxon>
        <taxon>Alveolata</taxon>
        <taxon>Dinophyceae</taxon>
        <taxon>Suessiales</taxon>
        <taxon>Symbiodiniaceae</taxon>
        <taxon>Symbiodinium</taxon>
    </lineage>
</organism>